<dbReference type="EMBL" id="JAFIMR010000007">
    <property type="protein sequence ID" value="KAI1876472.1"/>
    <property type="molecule type" value="Genomic_DNA"/>
</dbReference>
<evidence type="ECO:0000313" key="2">
    <source>
        <dbReference type="EMBL" id="KAI1876472.1"/>
    </source>
</evidence>
<protein>
    <submittedName>
        <fullName evidence="2">Uncharacterized protein</fullName>
    </submittedName>
</protein>
<feature type="compositionally biased region" description="Low complexity" evidence="1">
    <location>
        <begin position="104"/>
        <end position="119"/>
    </location>
</feature>
<accession>A0A9Q0AT72</accession>
<keyword evidence="3" id="KW-1185">Reference proteome</keyword>
<evidence type="ECO:0000313" key="3">
    <source>
        <dbReference type="Proteomes" id="UP000829685"/>
    </source>
</evidence>
<dbReference type="Proteomes" id="UP000829685">
    <property type="component" value="Unassembled WGS sequence"/>
</dbReference>
<sequence length="144" mass="15263">MTAGMIFRTQSLEFVPSTLSHATGWGENLTLRFSGATSYGALSKALSQSTDIENSLLTTLPPQNQQPTSTMPEKLQKKQKSSSSKDSSKKHSSKDGGSSHKGKSSSSHGSSSHGSSSHGGSSGGSNRMSDKDYLDRANQNFAKY</sequence>
<name>A0A9Q0AT72_9PEZI</name>
<reference evidence="2" key="1">
    <citation type="submission" date="2021-03" db="EMBL/GenBank/DDBJ databases">
        <title>Revisited historic fungal species revealed as producer of novel bioactive compounds through whole genome sequencing and comparative genomics.</title>
        <authorList>
            <person name="Vignolle G.A."/>
            <person name="Hochenegger N."/>
            <person name="Mach R.L."/>
            <person name="Mach-Aigner A.R."/>
            <person name="Javad Rahimi M."/>
            <person name="Salim K.A."/>
            <person name="Chan C.M."/>
            <person name="Lim L.B.L."/>
            <person name="Cai F."/>
            <person name="Druzhinina I.S."/>
            <person name="U'Ren J.M."/>
            <person name="Derntl C."/>
        </authorList>
    </citation>
    <scope>NUCLEOTIDE SEQUENCE</scope>
    <source>
        <strain evidence="2">TUCIM 5799</strain>
    </source>
</reference>
<feature type="compositionally biased region" description="Polar residues" evidence="1">
    <location>
        <begin position="53"/>
        <end position="71"/>
    </location>
</feature>
<evidence type="ECO:0000256" key="1">
    <source>
        <dbReference type="SAM" id="MobiDB-lite"/>
    </source>
</evidence>
<feature type="compositionally biased region" description="Basic and acidic residues" evidence="1">
    <location>
        <begin position="86"/>
        <end position="98"/>
    </location>
</feature>
<comment type="caution">
    <text evidence="2">The sequence shown here is derived from an EMBL/GenBank/DDBJ whole genome shotgun (WGS) entry which is preliminary data.</text>
</comment>
<organism evidence="2 3">
    <name type="scientific">Neoarthrinium moseri</name>
    <dbReference type="NCBI Taxonomy" id="1658444"/>
    <lineage>
        <taxon>Eukaryota</taxon>
        <taxon>Fungi</taxon>
        <taxon>Dikarya</taxon>
        <taxon>Ascomycota</taxon>
        <taxon>Pezizomycotina</taxon>
        <taxon>Sordariomycetes</taxon>
        <taxon>Xylariomycetidae</taxon>
        <taxon>Amphisphaeriales</taxon>
        <taxon>Apiosporaceae</taxon>
        <taxon>Neoarthrinium</taxon>
    </lineage>
</organism>
<gene>
    <name evidence="2" type="ORF">JX265_003998</name>
</gene>
<dbReference type="AlphaFoldDB" id="A0A9Q0AT72"/>
<feature type="region of interest" description="Disordered" evidence="1">
    <location>
        <begin position="53"/>
        <end position="144"/>
    </location>
</feature>
<proteinExistence type="predicted"/>